<evidence type="ECO:0000259" key="3">
    <source>
        <dbReference type="PROSITE" id="PS50103"/>
    </source>
</evidence>
<dbReference type="GO" id="GO:0008270">
    <property type="term" value="F:zinc ion binding"/>
    <property type="evidence" value="ECO:0007669"/>
    <property type="project" value="UniProtKB-KW"/>
</dbReference>
<dbReference type="OrthoDB" id="2677428at2759"/>
<sequence>MHRGDPAPYKVVRCRHFDRRGKIISSYCPDGGFCRFLHPHDKGWPGLDPKPSYRSEGLDHFISPSSSRKRSRSPFGPSKRSISPDPRYKRECRSVSPARNTHKSYSGNRYSHSPKFSSYRESPPPFRRQYSPIRPSYRDDPRPVRGLIISEPNNISIISPRSSRPRLSIDTNHTSSSPELRTPSDYQDASTKSPLNRRQRIRVPSKGNSKPVKDVDGVFLLNEESQLTDKSRPIHPSARDPYGLFQRPRVARRDHVDPSPPENTLANHNPSQSVSEYNETSVSPKESLASDRASNTIALINKLTKAHLRLLDNRKAYEDESLKLQAFESLATKFDIPITKATSPLLATPVPGFGPFGSAFTTSVSQQAAFHSSKVQTSKVTPTGTRKPSHGESTSLPPIQNIRKERLDKRLQWDDTFARPTSPMSQADDIEMFTSIRGHHNFTSYEANEDAGQKIAQHALLETLNGIRERQKKIGKRVHNDFEEMASVLEMIWTGTLDMKNVSETGHLAGMDKSRSIADSDDRTATSGGGRQSYGPEKPSRSALFATSEMSRKTGAALPTAVDPGGKVVKKLRRVSFDDEIGMNRQERNVLRCLEESITGMERKFVQLGVLEKENVKMKAELQTQKESIEKMKKQLEEQGQTIAQLVAHSHPDTPKAELQEGL</sequence>
<feature type="compositionally biased region" description="Polar residues" evidence="2">
    <location>
        <begin position="262"/>
        <end position="284"/>
    </location>
</feature>
<name>A0A0C2W4G4_SERVB</name>
<dbReference type="Proteomes" id="UP000054097">
    <property type="component" value="Unassembled WGS sequence"/>
</dbReference>
<feature type="zinc finger region" description="C3H1-type" evidence="1">
    <location>
        <begin position="8"/>
        <end position="41"/>
    </location>
</feature>
<keyword evidence="1" id="KW-0863">Zinc-finger</keyword>
<feature type="compositionally biased region" description="Polar residues" evidence="2">
    <location>
        <begin position="97"/>
        <end position="120"/>
    </location>
</feature>
<feature type="domain" description="C3H1-type" evidence="3">
    <location>
        <begin position="8"/>
        <end position="41"/>
    </location>
</feature>
<dbReference type="PROSITE" id="PS50103">
    <property type="entry name" value="ZF_C3H1"/>
    <property type="match status" value="1"/>
</dbReference>
<dbReference type="InterPro" id="IPR000571">
    <property type="entry name" value="Znf_CCCH"/>
</dbReference>
<feature type="compositionally biased region" description="Polar residues" evidence="2">
    <location>
        <begin position="170"/>
        <end position="194"/>
    </location>
</feature>
<organism evidence="4 5">
    <name type="scientific">Serendipita vermifera MAFF 305830</name>
    <dbReference type="NCBI Taxonomy" id="933852"/>
    <lineage>
        <taxon>Eukaryota</taxon>
        <taxon>Fungi</taxon>
        <taxon>Dikarya</taxon>
        <taxon>Basidiomycota</taxon>
        <taxon>Agaricomycotina</taxon>
        <taxon>Agaricomycetes</taxon>
        <taxon>Sebacinales</taxon>
        <taxon>Serendipitaceae</taxon>
        <taxon>Serendipita</taxon>
    </lineage>
</organism>
<evidence type="ECO:0000313" key="5">
    <source>
        <dbReference type="Proteomes" id="UP000054097"/>
    </source>
</evidence>
<reference evidence="4 5" key="1">
    <citation type="submission" date="2014-04" db="EMBL/GenBank/DDBJ databases">
        <authorList>
            <consortium name="DOE Joint Genome Institute"/>
            <person name="Kuo A."/>
            <person name="Zuccaro A."/>
            <person name="Kohler A."/>
            <person name="Nagy L.G."/>
            <person name="Floudas D."/>
            <person name="Copeland A."/>
            <person name="Barry K.W."/>
            <person name="Cichocki N."/>
            <person name="Veneault-Fourrey C."/>
            <person name="LaButti K."/>
            <person name="Lindquist E.A."/>
            <person name="Lipzen A."/>
            <person name="Lundell T."/>
            <person name="Morin E."/>
            <person name="Murat C."/>
            <person name="Sun H."/>
            <person name="Tunlid A."/>
            <person name="Henrissat B."/>
            <person name="Grigoriev I.V."/>
            <person name="Hibbett D.S."/>
            <person name="Martin F."/>
            <person name="Nordberg H.P."/>
            <person name="Cantor M.N."/>
            <person name="Hua S.X."/>
        </authorList>
    </citation>
    <scope>NUCLEOTIDE SEQUENCE [LARGE SCALE GENOMIC DNA]</scope>
    <source>
        <strain evidence="4 5">MAFF 305830</strain>
    </source>
</reference>
<feature type="compositionally biased region" description="Basic and acidic residues" evidence="2">
    <location>
        <begin position="510"/>
        <end position="524"/>
    </location>
</feature>
<keyword evidence="5" id="KW-1185">Reference proteome</keyword>
<feature type="region of interest" description="Disordered" evidence="2">
    <location>
        <begin position="373"/>
        <end position="397"/>
    </location>
</feature>
<feature type="region of interest" description="Disordered" evidence="2">
    <location>
        <begin position="55"/>
        <end position="291"/>
    </location>
</feature>
<gene>
    <name evidence="4" type="ORF">M408DRAFT_333512</name>
</gene>
<keyword evidence="1" id="KW-0479">Metal-binding</keyword>
<dbReference type="HOGENOM" id="CLU_413980_0_0_1"/>
<evidence type="ECO:0000256" key="1">
    <source>
        <dbReference type="PROSITE-ProRule" id="PRU00723"/>
    </source>
</evidence>
<proteinExistence type="predicted"/>
<dbReference type="EMBL" id="KN824385">
    <property type="protein sequence ID" value="KIM21378.1"/>
    <property type="molecule type" value="Genomic_DNA"/>
</dbReference>
<feature type="compositionally biased region" description="Basic and acidic residues" evidence="2">
    <location>
        <begin position="650"/>
        <end position="663"/>
    </location>
</feature>
<keyword evidence="1" id="KW-0862">Zinc</keyword>
<reference evidence="5" key="2">
    <citation type="submission" date="2015-01" db="EMBL/GenBank/DDBJ databases">
        <title>Evolutionary Origins and Diversification of the Mycorrhizal Mutualists.</title>
        <authorList>
            <consortium name="DOE Joint Genome Institute"/>
            <consortium name="Mycorrhizal Genomics Consortium"/>
            <person name="Kohler A."/>
            <person name="Kuo A."/>
            <person name="Nagy L.G."/>
            <person name="Floudas D."/>
            <person name="Copeland A."/>
            <person name="Barry K.W."/>
            <person name="Cichocki N."/>
            <person name="Veneault-Fourrey C."/>
            <person name="LaButti K."/>
            <person name="Lindquist E.A."/>
            <person name="Lipzen A."/>
            <person name="Lundell T."/>
            <person name="Morin E."/>
            <person name="Murat C."/>
            <person name="Riley R."/>
            <person name="Ohm R."/>
            <person name="Sun H."/>
            <person name="Tunlid A."/>
            <person name="Henrissat B."/>
            <person name="Grigoriev I.V."/>
            <person name="Hibbett D.S."/>
            <person name="Martin F."/>
        </authorList>
    </citation>
    <scope>NUCLEOTIDE SEQUENCE [LARGE SCALE GENOMIC DNA]</scope>
    <source>
        <strain evidence="5">MAFF 305830</strain>
    </source>
</reference>
<dbReference type="Pfam" id="PF00642">
    <property type="entry name" value="zf-CCCH"/>
    <property type="match status" value="1"/>
</dbReference>
<accession>A0A0C2W4G4</accession>
<feature type="region of interest" description="Disordered" evidence="2">
    <location>
        <begin position="640"/>
        <end position="663"/>
    </location>
</feature>
<dbReference type="AlphaFoldDB" id="A0A0C2W4G4"/>
<feature type="region of interest" description="Disordered" evidence="2">
    <location>
        <begin position="510"/>
        <end position="540"/>
    </location>
</feature>
<protein>
    <recommendedName>
        <fullName evidence="3">C3H1-type domain-containing protein</fullName>
    </recommendedName>
</protein>
<evidence type="ECO:0000256" key="2">
    <source>
        <dbReference type="SAM" id="MobiDB-lite"/>
    </source>
</evidence>
<feature type="compositionally biased region" description="Low complexity" evidence="2">
    <location>
        <begin position="147"/>
        <end position="169"/>
    </location>
</feature>
<evidence type="ECO:0000313" key="4">
    <source>
        <dbReference type="EMBL" id="KIM21378.1"/>
    </source>
</evidence>